<evidence type="ECO:0000313" key="1">
    <source>
        <dbReference type="EMBL" id="KAF5183774.1"/>
    </source>
</evidence>
<comment type="caution">
    <text evidence="1">The sequence shown here is derived from an EMBL/GenBank/DDBJ whole genome shotgun (WGS) entry which is preliminary data.</text>
</comment>
<dbReference type="EMBL" id="JABWDY010032967">
    <property type="protein sequence ID" value="KAF5183774.1"/>
    <property type="molecule type" value="Genomic_DNA"/>
</dbReference>
<accession>A0A7J6VF96</accession>
<proteinExistence type="predicted"/>
<dbReference type="Proteomes" id="UP000554482">
    <property type="component" value="Unassembled WGS sequence"/>
</dbReference>
<reference evidence="1 2" key="1">
    <citation type="submission" date="2020-06" db="EMBL/GenBank/DDBJ databases">
        <title>Transcriptomic and genomic resources for Thalictrum thalictroides and T. hernandezii: Facilitating candidate gene discovery in an emerging model plant lineage.</title>
        <authorList>
            <person name="Arias T."/>
            <person name="Riano-Pachon D.M."/>
            <person name="Di Stilio V.S."/>
        </authorList>
    </citation>
    <scope>NUCLEOTIDE SEQUENCE [LARGE SCALE GENOMIC DNA]</scope>
    <source>
        <strain evidence="2">cv. WT478/WT964</strain>
        <tissue evidence="1">Leaves</tissue>
    </source>
</reference>
<name>A0A7J6VF96_THATH</name>
<organism evidence="1 2">
    <name type="scientific">Thalictrum thalictroides</name>
    <name type="common">Rue-anemone</name>
    <name type="synonym">Anemone thalictroides</name>
    <dbReference type="NCBI Taxonomy" id="46969"/>
    <lineage>
        <taxon>Eukaryota</taxon>
        <taxon>Viridiplantae</taxon>
        <taxon>Streptophyta</taxon>
        <taxon>Embryophyta</taxon>
        <taxon>Tracheophyta</taxon>
        <taxon>Spermatophyta</taxon>
        <taxon>Magnoliopsida</taxon>
        <taxon>Ranunculales</taxon>
        <taxon>Ranunculaceae</taxon>
        <taxon>Thalictroideae</taxon>
        <taxon>Thalictrum</taxon>
    </lineage>
</organism>
<keyword evidence="2" id="KW-1185">Reference proteome</keyword>
<dbReference type="AlphaFoldDB" id="A0A7J6VF96"/>
<feature type="non-terminal residue" evidence="1">
    <location>
        <position position="1"/>
    </location>
</feature>
<protein>
    <submittedName>
        <fullName evidence="1">Uncharacterized protein</fullName>
    </submittedName>
</protein>
<gene>
    <name evidence="1" type="ORF">FRX31_026640</name>
</gene>
<evidence type="ECO:0000313" key="2">
    <source>
        <dbReference type="Proteomes" id="UP000554482"/>
    </source>
</evidence>
<sequence>AAKSQFAVENEERIALQARLDNLSGEYEAVSIQSGIDRSEYDADRQYLLTVNDKW</sequence>